<evidence type="ECO:0000313" key="3">
    <source>
        <dbReference type="Proteomes" id="UP000283387"/>
    </source>
</evidence>
<keyword evidence="1" id="KW-0732">Signal</keyword>
<dbReference type="EMBL" id="RAPN01000001">
    <property type="protein sequence ID" value="RKD91635.1"/>
    <property type="molecule type" value="Genomic_DNA"/>
</dbReference>
<protein>
    <recommendedName>
        <fullName evidence="4">Lipocalin-like protein</fullName>
    </recommendedName>
</protein>
<gene>
    <name evidence="2" type="ORF">BC643_1996</name>
</gene>
<feature type="chain" id="PRO_5019302516" description="Lipocalin-like protein" evidence="1">
    <location>
        <begin position="31"/>
        <end position="149"/>
    </location>
</feature>
<evidence type="ECO:0000256" key="1">
    <source>
        <dbReference type="SAM" id="SignalP"/>
    </source>
</evidence>
<dbReference type="Gene3D" id="2.40.128.490">
    <property type="entry name" value="Uncharacterised protein PF14869, DUF4488"/>
    <property type="match status" value="1"/>
</dbReference>
<sequence>MGGFIMKVKSLLITALFSLCLFNLSLFAQAPLEGTWQATYLEFTTPDTTFTRSGEQAASQIKVINKTHFATIAQGTNMESSMFNGGRYDLGKDTYTEHLEYFSMPAQIGKSFTFKCTLDKDKWEITGPVVKDGEPAPDWKLKEVYKRID</sequence>
<organism evidence="2 3">
    <name type="scientific">Mangrovibacterium diazotrophicum</name>
    <dbReference type="NCBI Taxonomy" id="1261403"/>
    <lineage>
        <taxon>Bacteria</taxon>
        <taxon>Pseudomonadati</taxon>
        <taxon>Bacteroidota</taxon>
        <taxon>Bacteroidia</taxon>
        <taxon>Marinilabiliales</taxon>
        <taxon>Prolixibacteraceae</taxon>
        <taxon>Mangrovibacterium</taxon>
    </lineage>
</organism>
<keyword evidence="3" id="KW-1185">Reference proteome</keyword>
<accession>A0A419W863</accession>
<name>A0A419W863_9BACT</name>
<dbReference type="AlphaFoldDB" id="A0A419W863"/>
<proteinExistence type="predicted"/>
<reference evidence="2 3" key="1">
    <citation type="submission" date="2018-09" db="EMBL/GenBank/DDBJ databases">
        <title>Genomic Encyclopedia of Archaeal and Bacterial Type Strains, Phase II (KMG-II): from individual species to whole genera.</title>
        <authorList>
            <person name="Goeker M."/>
        </authorList>
    </citation>
    <scope>NUCLEOTIDE SEQUENCE [LARGE SCALE GENOMIC DNA]</scope>
    <source>
        <strain evidence="2 3">DSM 27148</strain>
    </source>
</reference>
<feature type="signal peptide" evidence="1">
    <location>
        <begin position="1"/>
        <end position="30"/>
    </location>
</feature>
<evidence type="ECO:0008006" key="4">
    <source>
        <dbReference type="Google" id="ProtNLM"/>
    </source>
</evidence>
<evidence type="ECO:0000313" key="2">
    <source>
        <dbReference type="EMBL" id="RKD91635.1"/>
    </source>
</evidence>
<dbReference type="Proteomes" id="UP000283387">
    <property type="component" value="Unassembled WGS sequence"/>
</dbReference>
<comment type="caution">
    <text evidence="2">The sequence shown here is derived from an EMBL/GenBank/DDBJ whole genome shotgun (WGS) entry which is preliminary data.</text>
</comment>